<name>A0A5P6VLU5_PSEXY</name>
<gene>
    <name evidence="1" type="ORF">FXF36_00090</name>
    <name evidence="2" type="ORF">FXF36_00500</name>
</gene>
<sequence>MTILDEYIKLALYALNLRGQYCKTKANTEIENEIRALIGLLRKYSLRMMQLNVHFLYELDLNSLREAKSNFFGYQDIQRRHPEIVTKEVEIMMNNLARRVSYWEGQLLYENTRTIIDYENFREYLQNPIQANRIAKDFLYEIAESYLCDSALQEGGSKSNQRVESVTIFIDETNKKHPLHPKGGLVSNYSFIIAKGKIKKESELNYANIVCEKVGQVRSTNHVEDITLEAIGNALFTLLYDYNYTQDVHIWIDNLTAKHHWNKKKKELALYKCFNSVNVSHVSRGYNTKADALSRQNVVVTFSKAEFDKLEQFDLANQLKNYFKNEAV</sequence>
<protein>
    <submittedName>
        <fullName evidence="1">Uncharacterized protein</fullName>
    </submittedName>
</protein>
<reference evidence="3" key="3">
    <citation type="submission" date="2019-08" db="EMBL/GenBank/DDBJ databases">
        <title>Complete Genome Sequence of the Polysaccharide-Degrading Rumen Bacterium Pseudobutyrivibrio xylanivorans MA3014.</title>
        <authorList>
            <person name="Palevich N."/>
            <person name="Maclean P.H."/>
            <person name="Kelly W.J."/>
            <person name="Leahy S.C."/>
            <person name="Rakonjac J."/>
            <person name="Attwood G.T."/>
        </authorList>
    </citation>
    <scope>NUCLEOTIDE SEQUENCE [LARGE SCALE GENOMIC DNA]</scope>
    <source>
        <strain evidence="3">MA3014</strain>
    </source>
</reference>
<accession>A0A5P6VLU5</accession>
<evidence type="ECO:0000313" key="3">
    <source>
        <dbReference type="Proteomes" id="UP000327030"/>
    </source>
</evidence>
<dbReference type="KEGG" id="pxv:FXF36_00090"/>
<reference evidence="1" key="1">
    <citation type="journal article" date="2018" name="Nat. Biotechnol.">
        <title>Cultivation and sequencing of rumen microbiome members from the Hungate1000 Collection.</title>
        <authorList>
            <consortium name="Hungate1000 project collaborators"/>
            <person name="Seshadri R."/>
            <person name="Leahy S.C."/>
            <person name="Attwood G.T."/>
            <person name="Teh K.H."/>
            <person name="Lambie S.C."/>
            <person name="Cookson A.L."/>
            <person name="Eloe-Fadrosh E.A."/>
            <person name="Pavlopoulos G.A."/>
            <person name="Hadjithomas M."/>
            <person name="Varghese N.J."/>
            <person name="Paez-Espino D."/>
            <person name="Perry R."/>
            <person name="Henderson G."/>
            <person name="Creevey C.J."/>
            <person name="Terrapon N."/>
            <person name="Lapebie P."/>
            <person name="Drula E."/>
            <person name="Lombard V."/>
            <person name="Rubin E."/>
            <person name="Kyrpides N.C."/>
            <person name="Henrissat B."/>
            <person name="Woyke T."/>
            <person name="Ivanova N.N."/>
            <person name="Kelly W.J."/>
        </authorList>
    </citation>
    <scope>NUCLEOTIDE SEQUENCE</scope>
    <source>
        <strain evidence="1">MA3014</strain>
    </source>
</reference>
<evidence type="ECO:0000313" key="1">
    <source>
        <dbReference type="EMBL" id="QFJ53382.1"/>
    </source>
</evidence>
<evidence type="ECO:0000313" key="2">
    <source>
        <dbReference type="EMBL" id="QFJ53459.1"/>
    </source>
</evidence>
<dbReference type="Proteomes" id="UP000327030">
    <property type="component" value="Chromosome 1"/>
</dbReference>
<dbReference type="KEGG" id="pxv:FXF36_00500"/>
<dbReference type="EMBL" id="CP043028">
    <property type="protein sequence ID" value="QFJ53382.1"/>
    <property type="molecule type" value="Genomic_DNA"/>
</dbReference>
<dbReference type="EMBL" id="CP043028">
    <property type="protein sequence ID" value="QFJ53459.1"/>
    <property type="molecule type" value="Genomic_DNA"/>
</dbReference>
<proteinExistence type="predicted"/>
<organism evidence="1 3">
    <name type="scientific">Pseudobutyrivibrio xylanivorans</name>
    <dbReference type="NCBI Taxonomy" id="185007"/>
    <lineage>
        <taxon>Bacteria</taxon>
        <taxon>Bacillati</taxon>
        <taxon>Bacillota</taxon>
        <taxon>Clostridia</taxon>
        <taxon>Lachnospirales</taxon>
        <taxon>Lachnospiraceae</taxon>
        <taxon>Pseudobutyrivibrio</taxon>
    </lineage>
</organism>
<dbReference type="AlphaFoldDB" id="A0A5P6VLU5"/>
<reference evidence="1" key="4">
    <citation type="journal article" date="2020" name="Genome Biol. Evol.">
        <title>Complete Genome Sequence of the Polysaccharide-Degrading Rumen Bacterium Pseudobutyrivibrio xylanivorans MA3014 Reveals an Incomplete Glycolytic Pathway.</title>
        <authorList>
            <person name="Palevich N."/>
            <person name="Maclean P.H."/>
            <person name="Kelly W.J."/>
            <person name="Leahy S.C."/>
            <person name="Rakonjac J."/>
            <person name="Attwood G.T."/>
        </authorList>
    </citation>
    <scope>NUCLEOTIDE SEQUENCE</scope>
    <source>
        <strain evidence="1">MA3014</strain>
    </source>
</reference>
<reference evidence="1" key="2">
    <citation type="journal article" date="2019" name="Appl. Environ. Microbiol.">
        <title>Comparative Genomics of Rumen Butyrivibrio spp. Uncovers a Continuum of Polysaccharide-Degrading Capabilities.</title>
        <authorList>
            <person name="Palevich N."/>
            <person name="Kelly W.J."/>
            <person name="Leahy S.C."/>
            <person name="Denman S."/>
            <person name="Altermann E."/>
            <person name="Rakonjac J."/>
            <person name="Attwood G.T."/>
        </authorList>
    </citation>
    <scope>NUCLEOTIDE SEQUENCE</scope>
    <source>
        <strain evidence="1">MA3014</strain>
    </source>
</reference>